<dbReference type="Pfam" id="PF13699">
    <property type="entry name" value="eCIS_core"/>
    <property type="match status" value="1"/>
</dbReference>
<evidence type="ECO:0000313" key="3">
    <source>
        <dbReference type="EMBL" id="MBC9251293.1"/>
    </source>
</evidence>
<dbReference type="InterPro" id="IPR025295">
    <property type="entry name" value="eCIS_core_dom"/>
</dbReference>
<organism evidence="3 4">
    <name type="scientific">Aquipseudomonas alcaligenes</name>
    <name type="common">Pseudomonas alcaligenes</name>
    <dbReference type="NCBI Taxonomy" id="43263"/>
    <lineage>
        <taxon>Bacteria</taxon>
        <taxon>Pseudomonadati</taxon>
        <taxon>Pseudomonadota</taxon>
        <taxon>Gammaproteobacteria</taxon>
        <taxon>Pseudomonadales</taxon>
        <taxon>Pseudomonadaceae</taxon>
        <taxon>Aquipseudomonas</taxon>
    </lineage>
</organism>
<dbReference type="EMBL" id="LZEU01000001">
    <property type="protein sequence ID" value="MBC9251293.1"/>
    <property type="molecule type" value="Genomic_DNA"/>
</dbReference>
<keyword evidence="4" id="KW-1185">Reference proteome</keyword>
<feature type="signal peptide" evidence="1">
    <location>
        <begin position="1"/>
        <end position="24"/>
    </location>
</feature>
<feature type="domain" description="eCIS core" evidence="2">
    <location>
        <begin position="82"/>
        <end position="162"/>
    </location>
</feature>
<feature type="chain" id="PRO_5046383368" description="eCIS core domain-containing protein" evidence="1">
    <location>
        <begin position="25"/>
        <end position="203"/>
    </location>
</feature>
<comment type="caution">
    <text evidence="3">The sequence shown here is derived from an EMBL/GenBank/DDBJ whole genome shotgun (WGS) entry which is preliminary data.</text>
</comment>
<dbReference type="Proteomes" id="UP000744555">
    <property type="component" value="Unassembled WGS sequence"/>
</dbReference>
<proteinExistence type="predicted"/>
<keyword evidence="1" id="KW-0732">Signal</keyword>
<accession>A0ABR7S4G1</accession>
<protein>
    <recommendedName>
        <fullName evidence="2">eCIS core domain-containing protein</fullName>
    </recommendedName>
</protein>
<sequence>MPLPAPAVRLCSLLLLALPLVAQADACPPGQYQVCLGSCLCIEDPDQIIGPTYESALQMSAATLEAWILEARENSIRQGTQPIPAAIRQQLLPYYPAQILDGARYKVGSGEELDLAAGMLQNPDIAAVTLVDNIIFRNEQDALGNAALWAHELWHVQQYREWGSHLFAQRYTRDFNAVEAPAYQIQARVRLALRQAGSSPAAP</sequence>
<gene>
    <name evidence="3" type="ORF">A9179_13540</name>
</gene>
<name>A0ABR7S4G1_AQUAC</name>
<evidence type="ECO:0000256" key="1">
    <source>
        <dbReference type="SAM" id="SignalP"/>
    </source>
</evidence>
<evidence type="ECO:0000313" key="4">
    <source>
        <dbReference type="Proteomes" id="UP000744555"/>
    </source>
</evidence>
<dbReference type="RefSeq" id="WP_187806772.1">
    <property type="nucleotide sequence ID" value="NZ_LZEU01000001.1"/>
</dbReference>
<evidence type="ECO:0000259" key="2">
    <source>
        <dbReference type="Pfam" id="PF13699"/>
    </source>
</evidence>
<reference evidence="3 4" key="1">
    <citation type="submission" date="2016-06" db="EMBL/GenBank/DDBJ databases">
        <authorList>
            <person name="Ramos C."/>
            <person name="Pintado A."/>
            <person name="Crespo-Gomez J.I."/>
        </authorList>
    </citation>
    <scope>NUCLEOTIDE SEQUENCE [LARGE SCALE GENOMIC DNA]</scope>
    <source>
        <strain evidence="3 4">AVO110</strain>
    </source>
</reference>